<dbReference type="EC" id="2.2.1.6" evidence="5"/>
<evidence type="ECO:0000256" key="11">
    <source>
        <dbReference type="RuleBase" id="RU362132"/>
    </source>
</evidence>
<dbReference type="Pfam" id="PF02776">
    <property type="entry name" value="TPP_enzyme_N"/>
    <property type="match status" value="1"/>
</dbReference>
<feature type="domain" description="Thiamine pyrophosphate enzyme TPP-binding" evidence="14">
    <location>
        <begin position="530"/>
        <end position="687"/>
    </location>
</feature>
<keyword evidence="17" id="KW-1185">Reference proteome</keyword>
<keyword evidence="6" id="KW-0028">Amino-acid biosynthesis</keyword>
<evidence type="ECO:0000256" key="3">
    <source>
        <dbReference type="ARBA" id="ARBA00005025"/>
    </source>
</evidence>
<accession>A0A0D9ZK03</accession>
<dbReference type="SUPFAM" id="SSF52518">
    <property type="entry name" value="Thiamin diphosphate-binding fold (THDP-binding)"/>
    <property type="match status" value="3"/>
</dbReference>
<evidence type="ECO:0000259" key="13">
    <source>
        <dbReference type="Pfam" id="PF00205"/>
    </source>
</evidence>
<proteinExistence type="inferred from homology"/>
<reference evidence="16" key="2">
    <citation type="submission" date="2018-05" db="EMBL/GenBank/DDBJ databases">
        <title>OgluRS3 (Oryza glumaepatula Reference Sequence Version 3).</title>
        <authorList>
            <person name="Zhang J."/>
            <person name="Kudrna D."/>
            <person name="Lee S."/>
            <person name="Talag J."/>
            <person name="Welchert J."/>
            <person name="Wing R.A."/>
        </authorList>
    </citation>
    <scope>NUCLEOTIDE SEQUENCE [LARGE SCALE GENOMIC DNA]</scope>
</reference>
<feature type="domain" description="Thiamine pyrophosphate enzyme TPP-binding" evidence="14">
    <location>
        <begin position="475"/>
        <end position="519"/>
    </location>
</feature>
<dbReference type="InterPro" id="IPR045229">
    <property type="entry name" value="TPP_enz"/>
</dbReference>
<evidence type="ECO:0000256" key="4">
    <source>
        <dbReference type="ARBA" id="ARBA00007812"/>
    </source>
</evidence>
<evidence type="ECO:0000256" key="6">
    <source>
        <dbReference type="ARBA" id="ARBA00022605"/>
    </source>
</evidence>
<dbReference type="Gramene" id="OGLUM04G10220.1">
    <property type="protein sequence ID" value="OGLUM04G10220.1"/>
    <property type="gene ID" value="OGLUM04G10220"/>
</dbReference>
<dbReference type="AlphaFoldDB" id="A0A0D9ZK03"/>
<comment type="similarity">
    <text evidence="4 11">Belongs to the TPP enzyme family.</text>
</comment>
<dbReference type="FunFam" id="3.40.50.1220:FF:000008">
    <property type="entry name" value="Acetolactate synthase"/>
    <property type="match status" value="1"/>
</dbReference>
<dbReference type="GO" id="GO:0050660">
    <property type="term" value="F:flavin adenine dinucleotide binding"/>
    <property type="evidence" value="ECO:0007669"/>
    <property type="project" value="TreeGrafter"/>
</dbReference>
<dbReference type="Pfam" id="PF02775">
    <property type="entry name" value="TPP_enzyme_C"/>
    <property type="match status" value="2"/>
</dbReference>
<evidence type="ECO:0000256" key="9">
    <source>
        <dbReference type="ARBA" id="ARBA00023304"/>
    </source>
</evidence>
<keyword evidence="8 11" id="KW-0786">Thiamine pyrophosphate</keyword>
<dbReference type="Gene3D" id="3.40.50.1220">
    <property type="entry name" value="TPP-binding domain"/>
    <property type="match status" value="1"/>
</dbReference>
<dbReference type="Proteomes" id="UP000026961">
    <property type="component" value="Chromosome 4"/>
</dbReference>
<dbReference type="CDD" id="cd07035">
    <property type="entry name" value="TPP_PYR_POX_like"/>
    <property type="match status" value="1"/>
</dbReference>
<dbReference type="HOGENOM" id="CLU_013748_1_0_1"/>
<dbReference type="CDD" id="cd02015">
    <property type="entry name" value="TPP_AHAS"/>
    <property type="match status" value="1"/>
</dbReference>
<dbReference type="InterPro" id="IPR011766">
    <property type="entry name" value="TPP_enzyme_TPP-bd"/>
</dbReference>
<dbReference type="InterPro" id="IPR029061">
    <property type="entry name" value="THDP-binding"/>
</dbReference>
<feature type="region of interest" description="Disordered" evidence="12">
    <location>
        <begin position="1"/>
        <end position="88"/>
    </location>
</feature>
<evidence type="ECO:0000256" key="12">
    <source>
        <dbReference type="SAM" id="MobiDB-lite"/>
    </source>
</evidence>
<dbReference type="GO" id="GO:0000287">
    <property type="term" value="F:magnesium ion binding"/>
    <property type="evidence" value="ECO:0007669"/>
    <property type="project" value="InterPro"/>
</dbReference>
<feature type="compositionally biased region" description="Low complexity" evidence="12">
    <location>
        <begin position="47"/>
        <end position="65"/>
    </location>
</feature>
<dbReference type="GO" id="GO:0003984">
    <property type="term" value="F:acetolactate synthase activity"/>
    <property type="evidence" value="ECO:0007669"/>
    <property type="project" value="UniProtKB-EC"/>
</dbReference>
<dbReference type="Pfam" id="PF00205">
    <property type="entry name" value="TPP_enzyme_M"/>
    <property type="match status" value="1"/>
</dbReference>
<keyword evidence="7" id="KW-0359">Herbicide resistance</keyword>
<comment type="cofactor">
    <cofactor evidence="1">
        <name>thiamine diphosphate</name>
        <dbReference type="ChEBI" id="CHEBI:58937"/>
    </cofactor>
</comment>
<dbReference type="InterPro" id="IPR012000">
    <property type="entry name" value="Thiamin_PyroP_enz_cen_dom"/>
</dbReference>
<evidence type="ECO:0000256" key="10">
    <source>
        <dbReference type="ARBA" id="ARBA00048670"/>
    </source>
</evidence>
<keyword evidence="9" id="KW-0100">Branched-chain amino acid biosynthesis</keyword>
<dbReference type="Gene3D" id="3.40.50.970">
    <property type="match status" value="3"/>
</dbReference>
<dbReference type="EnsemblPlants" id="OGLUM04G10220.1">
    <property type="protein sequence ID" value="OGLUM04G10220.1"/>
    <property type="gene ID" value="OGLUM04G10220"/>
</dbReference>
<evidence type="ECO:0000313" key="17">
    <source>
        <dbReference type="Proteomes" id="UP000026961"/>
    </source>
</evidence>
<dbReference type="GO" id="GO:0009635">
    <property type="term" value="P:response to herbicide"/>
    <property type="evidence" value="ECO:0007669"/>
    <property type="project" value="UniProtKB-KW"/>
</dbReference>
<evidence type="ECO:0000259" key="15">
    <source>
        <dbReference type="Pfam" id="PF02776"/>
    </source>
</evidence>
<protein>
    <recommendedName>
        <fullName evidence="5">acetolactate synthase</fullName>
        <ecNumber evidence="5">2.2.1.6</ecNumber>
    </recommendedName>
</protein>
<evidence type="ECO:0000256" key="2">
    <source>
        <dbReference type="ARBA" id="ARBA00004974"/>
    </source>
</evidence>
<organism evidence="16">
    <name type="scientific">Oryza glumipatula</name>
    <dbReference type="NCBI Taxonomy" id="40148"/>
    <lineage>
        <taxon>Eukaryota</taxon>
        <taxon>Viridiplantae</taxon>
        <taxon>Streptophyta</taxon>
        <taxon>Embryophyta</taxon>
        <taxon>Tracheophyta</taxon>
        <taxon>Spermatophyta</taxon>
        <taxon>Magnoliopsida</taxon>
        <taxon>Liliopsida</taxon>
        <taxon>Poales</taxon>
        <taxon>Poaceae</taxon>
        <taxon>BOP clade</taxon>
        <taxon>Oryzoideae</taxon>
        <taxon>Oryzeae</taxon>
        <taxon>Oryzinae</taxon>
        <taxon>Oryza</taxon>
    </lineage>
</organism>
<dbReference type="PANTHER" id="PTHR18968:SF13">
    <property type="entry name" value="ACETOLACTATE SYNTHASE CATALYTIC SUBUNIT, MITOCHONDRIAL"/>
    <property type="match status" value="1"/>
</dbReference>
<feature type="compositionally biased region" description="Pro residues" evidence="12">
    <location>
        <begin position="66"/>
        <end position="75"/>
    </location>
</feature>
<dbReference type="GO" id="GO:0009099">
    <property type="term" value="P:L-valine biosynthetic process"/>
    <property type="evidence" value="ECO:0007669"/>
    <property type="project" value="TreeGrafter"/>
</dbReference>
<evidence type="ECO:0000256" key="8">
    <source>
        <dbReference type="ARBA" id="ARBA00023052"/>
    </source>
</evidence>
<feature type="domain" description="Thiamine pyrophosphate enzyme N-terminal TPP-binding" evidence="15">
    <location>
        <begin position="90"/>
        <end position="200"/>
    </location>
</feature>
<dbReference type="InterPro" id="IPR012001">
    <property type="entry name" value="Thiamin_PyroP_enz_TPP-bd_dom"/>
</dbReference>
<reference evidence="16" key="1">
    <citation type="submission" date="2015-04" db="UniProtKB">
        <authorList>
            <consortium name="EnsemblPlants"/>
        </authorList>
    </citation>
    <scope>IDENTIFICATION</scope>
</reference>
<dbReference type="GO" id="GO:0030976">
    <property type="term" value="F:thiamine pyrophosphate binding"/>
    <property type="evidence" value="ECO:0007669"/>
    <property type="project" value="InterPro"/>
</dbReference>
<dbReference type="FunFam" id="3.40.50.970:FF:000007">
    <property type="entry name" value="Acetolactate synthase"/>
    <property type="match status" value="1"/>
</dbReference>
<dbReference type="InterPro" id="IPR029035">
    <property type="entry name" value="DHS-like_NAD/FAD-binding_dom"/>
</dbReference>
<comment type="pathway">
    <text evidence="2">Amino-acid biosynthesis; L-isoleucine biosynthesis; L-isoleucine from 2-oxobutanoate: step 1/4.</text>
</comment>
<dbReference type="eggNOG" id="KOG4166">
    <property type="taxonomic scope" value="Eukaryota"/>
</dbReference>
<dbReference type="GO" id="GO:0009097">
    <property type="term" value="P:isoleucine biosynthetic process"/>
    <property type="evidence" value="ECO:0007669"/>
    <property type="project" value="TreeGrafter"/>
</dbReference>
<comment type="pathway">
    <text evidence="3">Amino-acid biosynthesis; L-valine biosynthesis; L-valine from pyruvate: step 1/4.</text>
</comment>
<evidence type="ECO:0000313" key="16">
    <source>
        <dbReference type="EnsemblPlants" id="OGLUM04G10220.1"/>
    </source>
</evidence>
<evidence type="ECO:0000259" key="14">
    <source>
        <dbReference type="Pfam" id="PF02775"/>
    </source>
</evidence>
<evidence type="ECO:0000256" key="7">
    <source>
        <dbReference type="ARBA" id="ARBA00022646"/>
    </source>
</evidence>
<dbReference type="STRING" id="40148.A0A0D9ZK03"/>
<sequence>MATTPASLAAAAAAATAAPEPRGIRPPRAPVHRLRLRHHATRVGCSTVSVSTRPATTTTTTTTRSQPPPPQPPQAAEPLQRRWGPTERRKGADILVEALERCGVRDVFGYPGGASMEIHQALTRSPAIRNHLLRHEQGEAFAASGYARSSGRPGVCVATSGPGATNLVSALADAHLDSVPLVAITGQVPRRMIGTDAFQETPIVELTRSITKHNYLVLDVDDIPRVINEAFFLATTGRPGPVLVDIPKDIQQQMAVPSWDAPMRLPGYISRLPKPPSANLLDEVIRLVGDAERPVLYVGGGCSASGDELRRFVELTGIPVTTTLMGIGNFPSDDPLSLRMLGMHGTVYANYAVDTADLLLALGVRFDDRVTGKVEAFASRAKIVHVDIDPSELGKNKQPHVSICADVKLALQGMNATLEQQQRKNLDFSAWRSELEKKKAEFPLGYRTFGEEIPPQYAIQVLDEVTNGEAIVATGVGQHQMWATQHYTFRRPRQWLSSAGLRTFGEEIPPQYAIQVLDEVTNGEAIVATGVGQHQMWATQHYTFRRPRQWLSSAGLGAMGFGLPAAAGAAVANPGATVVDIDGDGSLLMNIQELAMVRVENLPVKVMVLNNQHLGMVVQWEDRFYDANRAHTYLGNPAANGGGEVYPDFVTIAGGFGIPAARVTRKGEVRAAVEEMMAAPGPYLLDVVVPHQEHVLPMIPSNGAFKDIIVDGGGRRT</sequence>
<comment type="catalytic activity">
    <reaction evidence="10">
        <text>2 pyruvate + H(+) = (2S)-2-acetolactate + CO2</text>
        <dbReference type="Rhea" id="RHEA:25249"/>
        <dbReference type="ChEBI" id="CHEBI:15361"/>
        <dbReference type="ChEBI" id="CHEBI:15378"/>
        <dbReference type="ChEBI" id="CHEBI:16526"/>
        <dbReference type="ChEBI" id="CHEBI:58476"/>
        <dbReference type="EC" id="2.2.1.6"/>
    </reaction>
</comment>
<name>A0A0D9ZK03_9ORYZ</name>
<feature type="domain" description="Thiamine pyrophosphate enzyme central" evidence="13">
    <location>
        <begin position="281"/>
        <end position="412"/>
    </location>
</feature>
<feature type="compositionally biased region" description="Low complexity" evidence="12">
    <location>
        <begin position="1"/>
        <end position="18"/>
    </location>
</feature>
<evidence type="ECO:0000256" key="1">
    <source>
        <dbReference type="ARBA" id="ARBA00001964"/>
    </source>
</evidence>
<dbReference type="GO" id="GO:0005948">
    <property type="term" value="C:acetolactate synthase complex"/>
    <property type="evidence" value="ECO:0007669"/>
    <property type="project" value="TreeGrafter"/>
</dbReference>
<evidence type="ECO:0000256" key="5">
    <source>
        <dbReference type="ARBA" id="ARBA00013145"/>
    </source>
</evidence>
<feature type="compositionally biased region" description="Basic residues" evidence="12">
    <location>
        <begin position="30"/>
        <end position="41"/>
    </location>
</feature>
<dbReference type="InterPro" id="IPR039368">
    <property type="entry name" value="AHAS_TPP"/>
</dbReference>
<dbReference type="SUPFAM" id="SSF52467">
    <property type="entry name" value="DHS-like NAD/FAD-binding domain"/>
    <property type="match status" value="1"/>
</dbReference>
<dbReference type="PANTHER" id="PTHR18968">
    <property type="entry name" value="THIAMINE PYROPHOSPHATE ENZYMES"/>
    <property type="match status" value="1"/>
</dbReference>